<dbReference type="InterPro" id="IPR003115">
    <property type="entry name" value="ParB_N"/>
</dbReference>
<dbReference type="InterPro" id="IPR004437">
    <property type="entry name" value="ParB/RepB/Spo0J"/>
</dbReference>
<dbReference type="PANTHER" id="PTHR33375:SF1">
    <property type="entry name" value="CHROMOSOME-PARTITIONING PROTEIN PARB-RELATED"/>
    <property type="match status" value="1"/>
</dbReference>
<feature type="compositionally biased region" description="Basic and acidic residues" evidence="3">
    <location>
        <begin position="397"/>
        <end position="417"/>
    </location>
</feature>
<dbReference type="InterPro" id="IPR050336">
    <property type="entry name" value="Chromosome_partition/occlusion"/>
</dbReference>
<evidence type="ECO:0000256" key="1">
    <source>
        <dbReference type="ARBA" id="ARBA00006295"/>
    </source>
</evidence>
<dbReference type="Pfam" id="PF17762">
    <property type="entry name" value="HTH_ParB"/>
    <property type="match status" value="1"/>
</dbReference>
<evidence type="ECO:0000313" key="6">
    <source>
        <dbReference type="Proteomes" id="UP001432060"/>
    </source>
</evidence>
<dbReference type="RefSeq" id="WP_329404970.1">
    <property type="nucleotide sequence ID" value="NZ_CP109020.1"/>
</dbReference>
<dbReference type="SUPFAM" id="SSF110849">
    <property type="entry name" value="ParB/Sulfiredoxin"/>
    <property type="match status" value="1"/>
</dbReference>
<dbReference type="SMART" id="SM00470">
    <property type="entry name" value="ParB"/>
    <property type="match status" value="1"/>
</dbReference>
<geneLocation type="plasmid" evidence="5 6">
    <name>unnamed1</name>
</geneLocation>
<reference evidence="5" key="1">
    <citation type="submission" date="2022-10" db="EMBL/GenBank/DDBJ databases">
        <title>The complete genomes of actinobacterial strains from the NBC collection.</title>
        <authorList>
            <person name="Joergensen T.S."/>
            <person name="Alvarez Arevalo M."/>
            <person name="Sterndorff E.B."/>
            <person name="Faurdal D."/>
            <person name="Vuksanovic O."/>
            <person name="Mourched A.-S."/>
            <person name="Charusanti P."/>
            <person name="Shaw S."/>
            <person name="Blin K."/>
            <person name="Weber T."/>
        </authorList>
    </citation>
    <scope>NUCLEOTIDE SEQUENCE</scope>
    <source>
        <strain evidence="5">NBC_00668</strain>
        <plasmid evidence="5">unnamed1</plasmid>
    </source>
</reference>
<feature type="region of interest" description="Disordered" evidence="3">
    <location>
        <begin position="30"/>
        <end position="57"/>
    </location>
</feature>
<keyword evidence="6" id="KW-1185">Reference proteome</keyword>
<dbReference type="SUPFAM" id="SSF109709">
    <property type="entry name" value="KorB DNA-binding domain-like"/>
    <property type="match status" value="1"/>
</dbReference>
<gene>
    <name evidence="5" type="ORF">OG515_37585</name>
</gene>
<feature type="domain" description="ParB-like N-terminal" evidence="4">
    <location>
        <begin position="42"/>
        <end position="148"/>
    </location>
</feature>
<evidence type="ECO:0000313" key="5">
    <source>
        <dbReference type="EMBL" id="WUT87972.1"/>
    </source>
</evidence>
<dbReference type="Gene3D" id="1.10.10.2830">
    <property type="match status" value="1"/>
</dbReference>
<evidence type="ECO:0000259" key="4">
    <source>
        <dbReference type="SMART" id="SM00470"/>
    </source>
</evidence>
<evidence type="ECO:0000256" key="2">
    <source>
        <dbReference type="ARBA" id="ARBA00022829"/>
    </source>
</evidence>
<feature type="region of interest" description="Disordered" evidence="3">
    <location>
        <begin position="215"/>
        <end position="380"/>
    </location>
</feature>
<feature type="compositionally biased region" description="Basic and acidic residues" evidence="3">
    <location>
        <begin position="310"/>
        <end position="356"/>
    </location>
</feature>
<dbReference type="Gene3D" id="3.90.1530.30">
    <property type="match status" value="1"/>
</dbReference>
<feature type="region of interest" description="Disordered" evidence="3">
    <location>
        <begin position="397"/>
        <end position="424"/>
    </location>
</feature>
<feature type="compositionally biased region" description="Basic and acidic residues" evidence="3">
    <location>
        <begin position="223"/>
        <end position="253"/>
    </location>
</feature>
<sequence>MSSKAKNLGAGSSFGQARAVSARRAAIGAVTDAPTAGVPDPTELPVGRISQNPDNPREQLRDLEGLADSIREIGLVNAITIASVEAYLRERPDRADDLDPDTRYIVIDGHRRLAAAKLAGVPTVRVSVDNALVSTDEALLEAAFVANVHRDDMNPLEQANALKKLVEFYGSQNRAAKRLGIAQSTISSKLSVLDLTPELQADLVEGRRKVEHVRNLSKYTAEQQREQADARAAASEERREANRRAAELSRRDSSSLIHELTPSDSTSATVALARGQKVELYPQPAPDEAPDLSRRDTPQPETAPSRRHSPTRDTDLSRRDTRAADADLSRRDNSTPETDLSRRDKSAGDRDPDPAHGSDLPAPRPETHSGPGARPVVKMPWNDGVACAEIAISRMTPTERGRMLERLQEEAAREATRPEPATAD</sequence>
<dbReference type="InterPro" id="IPR041468">
    <property type="entry name" value="HTH_ParB/Spo0J"/>
</dbReference>
<dbReference type="NCBIfam" id="TIGR00180">
    <property type="entry name" value="parB_part"/>
    <property type="match status" value="1"/>
</dbReference>
<keyword evidence="2" id="KW-0159">Chromosome partition</keyword>
<organism evidence="5 6">
    <name type="scientific">Streptomyces melanogenes</name>
    <dbReference type="NCBI Taxonomy" id="67326"/>
    <lineage>
        <taxon>Bacteria</taxon>
        <taxon>Bacillati</taxon>
        <taxon>Actinomycetota</taxon>
        <taxon>Actinomycetes</taxon>
        <taxon>Kitasatosporales</taxon>
        <taxon>Streptomycetaceae</taxon>
        <taxon>Streptomyces</taxon>
    </lineage>
</organism>
<evidence type="ECO:0000256" key="3">
    <source>
        <dbReference type="SAM" id="MobiDB-lite"/>
    </source>
</evidence>
<name>A0ABZ1XYJ5_9ACTN</name>
<dbReference type="PANTHER" id="PTHR33375">
    <property type="entry name" value="CHROMOSOME-PARTITIONING PROTEIN PARB-RELATED"/>
    <property type="match status" value="1"/>
</dbReference>
<comment type="similarity">
    <text evidence="1">Belongs to the ParB family.</text>
</comment>
<dbReference type="Proteomes" id="UP001432060">
    <property type="component" value="Plasmid unnamed1"/>
</dbReference>
<accession>A0ABZ1XYJ5</accession>
<protein>
    <submittedName>
        <fullName evidence="5">ParB/RepB/Spo0J family partition protein</fullName>
    </submittedName>
</protein>
<proteinExistence type="inferred from homology"/>
<dbReference type="InterPro" id="IPR036086">
    <property type="entry name" value="ParB/Sulfiredoxin_sf"/>
</dbReference>
<keyword evidence="5" id="KW-0614">Plasmid</keyword>
<dbReference type="EMBL" id="CP109020">
    <property type="protein sequence ID" value="WUT87972.1"/>
    <property type="molecule type" value="Genomic_DNA"/>
</dbReference>
<dbReference type="Pfam" id="PF02195">
    <property type="entry name" value="ParB_N"/>
    <property type="match status" value="1"/>
</dbReference>